<feature type="transmembrane region" description="Helical" evidence="8">
    <location>
        <begin position="200"/>
        <end position="220"/>
    </location>
</feature>
<dbReference type="PROSITE" id="PS50850">
    <property type="entry name" value="MFS"/>
    <property type="match status" value="1"/>
</dbReference>
<name>A0A4Y7TJ54_COPMI</name>
<feature type="domain" description="Major facilitator superfamily (MFS) profile" evidence="9">
    <location>
        <begin position="75"/>
        <end position="459"/>
    </location>
</feature>
<feature type="transmembrane region" description="Helical" evidence="8">
    <location>
        <begin position="438"/>
        <end position="455"/>
    </location>
</feature>
<dbReference type="FunFam" id="1.20.1250.20:FF:000286">
    <property type="entry name" value="MFS efflux transporter"/>
    <property type="match status" value="1"/>
</dbReference>
<dbReference type="PANTHER" id="PTHR23514">
    <property type="entry name" value="BYPASS OF STOP CODON PROTEIN 6"/>
    <property type="match status" value="1"/>
</dbReference>
<dbReference type="GO" id="GO:0016020">
    <property type="term" value="C:membrane"/>
    <property type="evidence" value="ECO:0007669"/>
    <property type="project" value="TreeGrafter"/>
</dbReference>
<evidence type="ECO:0000256" key="8">
    <source>
        <dbReference type="SAM" id="Phobius"/>
    </source>
</evidence>
<feature type="transmembrane region" description="Helical" evidence="8">
    <location>
        <begin position="226"/>
        <end position="247"/>
    </location>
</feature>
<keyword evidence="4 8" id="KW-0812">Transmembrane</keyword>
<feature type="transmembrane region" description="Helical" evidence="8">
    <location>
        <begin position="108"/>
        <end position="132"/>
    </location>
</feature>
<evidence type="ECO:0000256" key="2">
    <source>
        <dbReference type="ARBA" id="ARBA00008335"/>
    </source>
</evidence>
<keyword evidence="11" id="KW-1185">Reference proteome</keyword>
<feature type="transmembrane region" description="Helical" evidence="8">
    <location>
        <begin position="374"/>
        <end position="396"/>
    </location>
</feature>
<evidence type="ECO:0000256" key="3">
    <source>
        <dbReference type="ARBA" id="ARBA00022448"/>
    </source>
</evidence>
<evidence type="ECO:0000256" key="4">
    <source>
        <dbReference type="ARBA" id="ARBA00022692"/>
    </source>
</evidence>
<keyword evidence="5 8" id="KW-1133">Transmembrane helix</keyword>
<evidence type="ECO:0000259" key="9">
    <source>
        <dbReference type="PROSITE" id="PS50850"/>
    </source>
</evidence>
<feature type="region of interest" description="Disordered" evidence="7">
    <location>
        <begin position="1"/>
        <end position="52"/>
    </location>
</feature>
<sequence>MDSEKQPEMLANSSSSNGKAPSAIPESQIPTRICTPTKEMKEKDVDTQTLPAASGRCSPKRYDLTRRQRLISRFQYGTLCYTLFIVGWNDGSTGPLIPRMREVYNVGYTVVSVIFVLSCIGFIIGALVNVWLQNKLGFGKTLVLGCTMQIVVYSIQAAAPPFPVFAIFNGLNGVGLALQDAQANGFVGSLSRHRGTKMNILQAFYGLGGLVAPFVSTQFANMERWSFHYLVTLGLILINLTCQITAFRFKRLDEALKDGGEEVLSEAGGSEGGRFGQIMRNKNVHLLGFFMLAYVGAGVTIGGWIVTYIIEVRNGGPSSGYIASGFYGGITLSRVVLVPLNRWVGERRIQFVYIALTLAFELVIWFVPNLGVNAAMVALIGLVFGPMYPITISVAARILPRQVFLGGVGWIAGFGQAGSAAVPFITGAIAQKYGIKNLHPTVMAMLGVMTILLFLTPDRPSPNQGASEKEDVERPSIEKEEK</sequence>
<feature type="transmembrane region" description="Helical" evidence="8">
    <location>
        <begin position="349"/>
        <end position="368"/>
    </location>
</feature>
<keyword evidence="6 8" id="KW-0472">Membrane</keyword>
<evidence type="ECO:0000256" key="1">
    <source>
        <dbReference type="ARBA" id="ARBA00004127"/>
    </source>
</evidence>
<organism evidence="10 11">
    <name type="scientific">Coprinellus micaceus</name>
    <name type="common">Glistening ink-cap mushroom</name>
    <name type="synonym">Coprinus micaceus</name>
    <dbReference type="NCBI Taxonomy" id="71717"/>
    <lineage>
        <taxon>Eukaryota</taxon>
        <taxon>Fungi</taxon>
        <taxon>Dikarya</taxon>
        <taxon>Basidiomycota</taxon>
        <taxon>Agaricomycotina</taxon>
        <taxon>Agaricomycetes</taxon>
        <taxon>Agaricomycetidae</taxon>
        <taxon>Agaricales</taxon>
        <taxon>Agaricineae</taxon>
        <taxon>Psathyrellaceae</taxon>
        <taxon>Coprinellus</taxon>
    </lineage>
</organism>
<protein>
    <submittedName>
        <fullName evidence="10">MFS general substrate transporter</fullName>
    </submittedName>
</protein>
<dbReference type="InterPro" id="IPR051788">
    <property type="entry name" value="MFS_Transporter"/>
</dbReference>
<evidence type="ECO:0000313" key="11">
    <source>
        <dbReference type="Proteomes" id="UP000298030"/>
    </source>
</evidence>
<dbReference type="Proteomes" id="UP000298030">
    <property type="component" value="Unassembled WGS sequence"/>
</dbReference>
<accession>A0A4Y7TJ54</accession>
<evidence type="ECO:0000256" key="5">
    <source>
        <dbReference type="ARBA" id="ARBA00022989"/>
    </source>
</evidence>
<proteinExistence type="inferred from homology"/>
<dbReference type="Pfam" id="PF07690">
    <property type="entry name" value="MFS_1"/>
    <property type="match status" value="1"/>
</dbReference>
<dbReference type="GO" id="GO:0022857">
    <property type="term" value="F:transmembrane transporter activity"/>
    <property type="evidence" value="ECO:0007669"/>
    <property type="project" value="InterPro"/>
</dbReference>
<dbReference type="Gene3D" id="1.20.1250.20">
    <property type="entry name" value="MFS general substrate transporter like domains"/>
    <property type="match status" value="2"/>
</dbReference>
<comment type="similarity">
    <text evidence="2">Belongs to the major facilitator superfamily.</text>
</comment>
<evidence type="ECO:0000313" key="10">
    <source>
        <dbReference type="EMBL" id="TEB34190.1"/>
    </source>
</evidence>
<feature type="region of interest" description="Disordered" evidence="7">
    <location>
        <begin position="459"/>
        <end position="482"/>
    </location>
</feature>
<reference evidence="10 11" key="1">
    <citation type="journal article" date="2019" name="Nat. Ecol. Evol.">
        <title>Megaphylogeny resolves global patterns of mushroom evolution.</title>
        <authorList>
            <person name="Varga T."/>
            <person name="Krizsan K."/>
            <person name="Foldi C."/>
            <person name="Dima B."/>
            <person name="Sanchez-Garcia M."/>
            <person name="Sanchez-Ramirez S."/>
            <person name="Szollosi G.J."/>
            <person name="Szarkandi J.G."/>
            <person name="Papp V."/>
            <person name="Albert L."/>
            <person name="Andreopoulos W."/>
            <person name="Angelini C."/>
            <person name="Antonin V."/>
            <person name="Barry K.W."/>
            <person name="Bougher N.L."/>
            <person name="Buchanan P."/>
            <person name="Buyck B."/>
            <person name="Bense V."/>
            <person name="Catcheside P."/>
            <person name="Chovatia M."/>
            <person name="Cooper J."/>
            <person name="Damon W."/>
            <person name="Desjardin D."/>
            <person name="Finy P."/>
            <person name="Geml J."/>
            <person name="Haridas S."/>
            <person name="Hughes K."/>
            <person name="Justo A."/>
            <person name="Karasinski D."/>
            <person name="Kautmanova I."/>
            <person name="Kiss B."/>
            <person name="Kocsube S."/>
            <person name="Kotiranta H."/>
            <person name="LaButti K.M."/>
            <person name="Lechner B.E."/>
            <person name="Liimatainen K."/>
            <person name="Lipzen A."/>
            <person name="Lukacs Z."/>
            <person name="Mihaltcheva S."/>
            <person name="Morgado L.N."/>
            <person name="Niskanen T."/>
            <person name="Noordeloos M.E."/>
            <person name="Ohm R.A."/>
            <person name="Ortiz-Santana B."/>
            <person name="Ovrebo C."/>
            <person name="Racz N."/>
            <person name="Riley R."/>
            <person name="Savchenko A."/>
            <person name="Shiryaev A."/>
            <person name="Soop K."/>
            <person name="Spirin V."/>
            <person name="Szebenyi C."/>
            <person name="Tomsovsky M."/>
            <person name="Tulloss R.E."/>
            <person name="Uehling J."/>
            <person name="Grigoriev I.V."/>
            <person name="Vagvolgyi C."/>
            <person name="Papp T."/>
            <person name="Martin F.M."/>
            <person name="Miettinen O."/>
            <person name="Hibbett D.S."/>
            <person name="Nagy L.G."/>
        </authorList>
    </citation>
    <scope>NUCLEOTIDE SEQUENCE [LARGE SCALE GENOMIC DNA]</scope>
    <source>
        <strain evidence="10 11">FP101781</strain>
    </source>
</reference>
<dbReference type="STRING" id="71717.A0A4Y7TJ54"/>
<dbReference type="SUPFAM" id="SSF103473">
    <property type="entry name" value="MFS general substrate transporter"/>
    <property type="match status" value="1"/>
</dbReference>
<dbReference type="InterPro" id="IPR020846">
    <property type="entry name" value="MFS_dom"/>
</dbReference>
<feature type="transmembrane region" description="Helical" evidence="8">
    <location>
        <begin position="318"/>
        <end position="337"/>
    </location>
</feature>
<feature type="transmembrane region" description="Helical" evidence="8">
    <location>
        <begin position="403"/>
        <end position="426"/>
    </location>
</feature>
<feature type="transmembrane region" description="Helical" evidence="8">
    <location>
        <begin position="284"/>
        <end position="306"/>
    </location>
</feature>
<comment type="subcellular location">
    <subcellularLocation>
        <location evidence="1">Endomembrane system</location>
        <topology evidence="1">Multi-pass membrane protein</topology>
    </subcellularLocation>
</comment>
<comment type="caution">
    <text evidence="10">The sequence shown here is derived from an EMBL/GenBank/DDBJ whole genome shotgun (WGS) entry which is preliminary data.</text>
</comment>
<evidence type="ECO:0000256" key="6">
    <source>
        <dbReference type="ARBA" id="ARBA00023136"/>
    </source>
</evidence>
<gene>
    <name evidence="10" type="ORF">FA13DRAFT_1812147</name>
</gene>
<feature type="compositionally biased region" description="Basic and acidic residues" evidence="7">
    <location>
        <begin position="467"/>
        <end position="482"/>
    </location>
</feature>
<evidence type="ECO:0000256" key="7">
    <source>
        <dbReference type="SAM" id="MobiDB-lite"/>
    </source>
</evidence>
<dbReference type="InterPro" id="IPR036259">
    <property type="entry name" value="MFS_trans_sf"/>
</dbReference>
<keyword evidence="3" id="KW-0813">Transport</keyword>
<dbReference type="InterPro" id="IPR011701">
    <property type="entry name" value="MFS"/>
</dbReference>
<dbReference type="AlphaFoldDB" id="A0A4Y7TJ54"/>
<dbReference type="GO" id="GO:0012505">
    <property type="term" value="C:endomembrane system"/>
    <property type="evidence" value="ECO:0007669"/>
    <property type="project" value="UniProtKB-SubCell"/>
</dbReference>
<dbReference type="OrthoDB" id="413079at2759"/>
<feature type="transmembrane region" description="Helical" evidence="8">
    <location>
        <begin position="70"/>
        <end position="88"/>
    </location>
</feature>
<dbReference type="PANTHER" id="PTHR23514:SF3">
    <property type="entry name" value="BYPASS OF STOP CODON PROTEIN 6"/>
    <property type="match status" value="1"/>
</dbReference>
<dbReference type="EMBL" id="QPFP01000010">
    <property type="protein sequence ID" value="TEB34190.1"/>
    <property type="molecule type" value="Genomic_DNA"/>
</dbReference>